<gene>
    <name evidence="2" type="ORF">ACFQWG_11565</name>
</gene>
<reference evidence="3" key="1">
    <citation type="journal article" date="2019" name="Int. J. Syst. Evol. Microbiol.">
        <title>The Global Catalogue of Microorganisms (GCM) 10K type strain sequencing project: providing services to taxonomists for standard genome sequencing and annotation.</title>
        <authorList>
            <consortium name="The Broad Institute Genomics Platform"/>
            <consortium name="The Broad Institute Genome Sequencing Center for Infectious Disease"/>
            <person name="Wu L."/>
            <person name="Ma J."/>
        </authorList>
    </citation>
    <scope>NUCLEOTIDE SEQUENCE [LARGE SCALE GENOMIC DNA]</scope>
    <source>
        <strain evidence="3">CCUG 56698</strain>
    </source>
</reference>
<dbReference type="InterPro" id="IPR036390">
    <property type="entry name" value="WH_DNA-bd_sf"/>
</dbReference>
<organism evidence="2 3">
    <name type="scientific">Schaalia naturae</name>
    <dbReference type="NCBI Taxonomy" id="635203"/>
    <lineage>
        <taxon>Bacteria</taxon>
        <taxon>Bacillati</taxon>
        <taxon>Actinomycetota</taxon>
        <taxon>Actinomycetes</taxon>
        <taxon>Actinomycetales</taxon>
        <taxon>Actinomycetaceae</taxon>
        <taxon>Schaalia</taxon>
    </lineage>
</organism>
<dbReference type="EMBL" id="JBHTEF010000001">
    <property type="protein sequence ID" value="MFC7581832.1"/>
    <property type="molecule type" value="Genomic_DNA"/>
</dbReference>
<proteinExistence type="inferred from homology"/>
<dbReference type="InterPro" id="IPR036388">
    <property type="entry name" value="WH-like_DNA-bd_sf"/>
</dbReference>
<keyword evidence="3" id="KW-1185">Reference proteome</keyword>
<dbReference type="InterPro" id="IPR049874">
    <property type="entry name" value="ROK_cs"/>
</dbReference>
<dbReference type="Gene3D" id="1.10.10.10">
    <property type="entry name" value="Winged helix-like DNA-binding domain superfamily/Winged helix DNA-binding domain"/>
    <property type="match status" value="1"/>
</dbReference>
<evidence type="ECO:0000313" key="2">
    <source>
        <dbReference type="EMBL" id="MFC7581832.1"/>
    </source>
</evidence>
<dbReference type="InterPro" id="IPR000600">
    <property type="entry name" value="ROK"/>
</dbReference>
<dbReference type="InterPro" id="IPR043129">
    <property type="entry name" value="ATPase_NBD"/>
</dbReference>
<dbReference type="SUPFAM" id="SSF46785">
    <property type="entry name" value="Winged helix' DNA-binding domain"/>
    <property type="match status" value="1"/>
</dbReference>
<name>A0ABW2SNV4_9ACTO</name>
<evidence type="ECO:0000313" key="3">
    <source>
        <dbReference type="Proteomes" id="UP001596527"/>
    </source>
</evidence>
<comment type="similarity">
    <text evidence="1">Belongs to the ROK (NagC/XylR) family.</text>
</comment>
<dbReference type="Pfam" id="PF00480">
    <property type="entry name" value="ROK"/>
    <property type="match status" value="1"/>
</dbReference>
<comment type="caution">
    <text evidence="2">The sequence shown here is derived from an EMBL/GenBank/DDBJ whole genome shotgun (WGS) entry which is preliminary data.</text>
</comment>
<dbReference type="PANTHER" id="PTHR18964:SF149">
    <property type="entry name" value="BIFUNCTIONAL UDP-N-ACETYLGLUCOSAMINE 2-EPIMERASE_N-ACETYLMANNOSAMINE KINASE"/>
    <property type="match status" value="1"/>
</dbReference>
<protein>
    <submittedName>
        <fullName evidence="2">ROK family protein</fullName>
    </submittedName>
</protein>
<dbReference type="Proteomes" id="UP001596527">
    <property type="component" value="Unassembled WGS sequence"/>
</dbReference>
<dbReference type="Gene3D" id="3.30.420.40">
    <property type="match status" value="2"/>
</dbReference>
<dbReference type="SUPFAM" id="SSF53067">
    <property type="entry name" value="Actin-like ATPase domain"/>
    <property type="match status" value="1"/>
</dbReference>
<dbReference type="PROSITE" id="PS01125">
    <property type="entry name" value="ROK"/>
    <property type="match status" value="1"/>
</dbReference>
<accession>A0ABW2SNV4</accession>
<sequence>MNLPDVRTRSLRRGSNLPHVADFNASVVLGAVRRAPEGIARTEISEQTGLTVQTVSNITRRLLSEGLLIEGGRVTGSPGKPRTLLRINAPGRFAIGMHVDPAVLTYVLLNLDGTIIAKSRVRNPSDISHEELVEVSSSEVESLISSSGIERRRITGLGIASPGPIDTRLGIVVDPPHLKGWKRVHLRQDLQEATGLPVILDKDVTAAAVAERWAGAAAESADFLFLYLGTGLGMGMVINDIVVRGSSGNAGDIGHIITGQGTTVCTCGQRGCHGQAECVGVICSPVTLVSQAIERGIMAPSPSLPAGEALTRFPELCDLASRGSAEAKAILDHAALRLGESLSQVCNLMDPELVVVGGPAWTPAADHYLPRLRQSVQSQSVAGDIHQLRLVGTSIGDDVAAVGAGCLVLDSIYSARPDSLMVS</sequence>
<dbReference type="PANTHER" id="PTHR18964">
    <property type="entry name" value="ROK (REPRESSOR, ORF, KINASE) FAMILY"/>
    <property type="match status" value="1"/>
</dbReference>
<evidence type="ECO:0000256" key="1">
    <source>
        <dbReference type="ARBA" id="ARBA00006479"/>
    </source>
</evidence>
<dbReference type="RefSeq" id="WP_380975477.1">
    <property type="nucleotide sequence ID" value="NZ_JBHTEF010000001.1"/>
</dbReference>